<evidence type="ECO:0000313" key="3">
    <source>
        <dbReference type="Proteomes" id="UP001500305"/>
    </source>
</evidence>
<evidence type="ECO:0000313" key="2">
    <source>
        <dbReference type="EMBL" id="GAA2252148.1"/>
    </source>
</evidence>
<accession>A0ABN3E9J0</accession>
<sequence>MRMGASSEGRKGGHDQTALDEIELAGELMIAATASPEERLAPEHIDQVLLNCDISGADDAAHRPDSGSDPAPGESGTQ</sequence>
<comment type="caution">
    <text evidence="2">The sequence shown here is derived from an EMBL/GenBank/DDBJ whole genome shotgun (WGS) entry which is preliminary data.</text>
</comment>
<gene>
    <name evidence="2" type="ORF">GCM10010430_39280</name>
</gene>
<evidence type="ECO:0000256" key="1">
    <source>
        <dbReference type="SAM" id="MobiDB-lite"/>
    </source>
</evidence>
<organism evidence="2 3">
    <name type="scientific">Kitasatospora cystarginea</name>
    <dbReference type="NCBI Taxonomy" id="58350"/>
    <lineage>
        <taxon>Bacteria</taxon>
        <taxon>Bacillati</taxon>
        <taxon>Actinomycetota</taxon>
        <taxon>Actinomycetes</taxon>
        <taxon>Kitasatosporales</taxon>
        <taxon>Streptomycetaceae</taxon>
        <taxon>Kitasatospora</taxon>
    </lineage>
</organism>
<keyword evidence="3" id="KW-1185">Reference proteome</keyword>
<dbReference type="Proteomes" id="UP001500305">
    <property type="component" value="Unassembled WGS sequence"/>
</dbReference>
<name>A0ABN3E9J0_9ACTN</name>
<protein>
    <submittedName>
        <fullName evidence="2">Uncharacterized protein</fullName>
    </submittedName>
</protein>
<reference evidence="2 3" key="1">
    <citation type="journal article" date="2019" name="Int. J. Syst. Evol. Microbiol.">
        <title>The Global Catalogue of Microorganisms (GCM) 10K type strain sequencing project: providing services to taxonomists for standard genome sequencing and annotation.</title>
        <authorList>
            <consortium name="The Broad Institute Genomics Platform"/>
            <consortium name="The Broad Institute Genome Sequencing Center for Infectious Disease"/>
            <person name="Wu L."/>
            <person name="Ma J."/>
        </authorList>
    </citation>
    <scope>NUCLEOTIDE SEQUENCE [LARGE SCALE GENOMIC DNA]</scope>
    <source>
        <strain evidence="2 3">JCM 7356</strain>
    </source>
</reference>
<dbReference type="EMBL" id="BAAATR010000017">
    <property type="protein sequence ID" value="GAA2252148.1"/>
    <property type="molecule type" value="Genomic_DNA"/>
</dbReference>
<feature type="region of interest" description="Disordered" evidence="1">
    <location>
        <begin position="56"/>
        <end position="78"/>
    </location>
</feature>
<proteinExistence type="predicted"/>